<dbReference type="Pfam" id="PF00111">
    <property type="entry name" value="Fer2"/>
    <property type="match status" value="1"/>
</dbReference>
<reference evidence="5" key="1">
    <citation type="journal article" date="2019" name="G3 (Bethesda)">
        <title>Genome Assemblies of Two Rare Opportunistic Yeast Pathogens: Diutina rugosa (syn. Candida rugosa) and Trichomonascus ciferrii (syn. Candida ciferrii).</title>
        <authorList>
            <person name="Mixao V."/>
            <person name="Saus E."/>
            <person name="Hansen A.P."/>
            <person name="Lass-Florl C."/>
            <person name="Gabaldon T."/>
        </authorList>
    </citation>
    <scope>NUCLEOTIDE SEQUENCE</scope>
    <source>
        <strain evidence="5">CBS 4856</strain>
    </source>
</reference>
<keyword evidence="1" id="KW-0500">Molybdenum</keyword>
<accession>A0A642V4E2</accession>
<evidence type="ECO:0000313" key="6">
    <source>
        <dbReference type="Proteomes" id="UP000761534"/>
    </source>
</evidence>
<evidence type="ECO:0000256" key="3">
    <source>
        <dbReference type="ARBA" id="ARBA00023014"/>
    </source>
</evidence>
<keyword evidence="2" id="KW-0408">Iron</keyword>
<name>A0A642V4E2_9ASCO</name>
<dbReference type="AlphaFoldDB" id="A0A642V4E2"/>
<dbReference type="GO" id="GO:0005506">
    <property type="term" value="F:iron ion binding"/>
    <property type="evidence" value="ECO:0007669"/>
    <property type="project" value="InterPro"/>
</dbReference>
<evidence type="ECO:0000256" key="2">
    <source>
        <dbReference type="ARBA" id="ARBA00022714"/>
    </source>
</evidence>
<dbReference type="GO" id="GO:0051537">
    <property type="term" value="F:2 iron, 2 sulfur cluster binding"/>
    <property type="evidence" value="ECO:0007669"/>
    <property type="project" value="UniProtKB-KW"/>
</dbReference>
<protein>
    <recommendedName>
        <fullName evidence="4">2Fe-2S ferredoxin-type domain-containing protein</fullName>
    </recommendedName>
</protein>
<dbReference type="InterPro" id="IPR012675">
    <property type="entry name" value="Beta-grasp_dom_sf"/>
</dbReference>
<dbReference type="EMBL" id="SWFS01000228">
    <property type="protein sequence ID" value="KAA8913347.1"/>
    <property type="molecule type" value="Genomic_DNA"/>
</dbReference>
<dbReference type="PROSITE" id="PS51085">
    <property type="entry name" value="2FE2S_FER_2"/>
    <property type="match status" value="1"/>
</dbReference>
<evidence type="ECO:0000259" key="4">
    <source>
        <dbReference type="PROSITE" id="PS51085"/>
    </source>
</evidence>
<dbReference type="Proteomes" id="UP000761534">
    <property type="component" value="Unassembled WGS sequence"/>
</dbReference>
<organism evidence="5 6">
    <name type="scientific">Trichomonascus ciferrii</name>
    <dbReference type="NCBI Taxonomy" id="44093"/>
    <lineage>
        <taxon>Eukaryota</taxon>
        <taxon>Fungi</taxon>
        <taxon>Dikarya</taxon>
        <taxon>Ascomycota</taxon>
        <taxon>Saccharomycotina</taxon>
        <taxon>Dipodascomycetes</taxon>
        <taxon>Dipodascales</taxon>
        <taxon>Trichomonascaceae</taxon>
        <taxon>Trichomonascus</taxon>
        <taxon>Trichomonascus ciferrii complex</taxon>
    </lineage>
</organism>
<proteinExistence type="predicted"/>
<keyword evidence="2" id="KW-0001">2Fe-2S</keyword>
<feature type="domain" description="2Fe-2S ferredoxin-type" evidence="4">
    <location>
        <begin position="31"/>
        <end position="92"/>
    </location>
</feature>
<dbReference type="PROSITE" id="PS00197">
    <property type="entry name" value="2FE2S_FER_1"/>
    <property type="match status" value="1"/>
</dbReference>
<dbReference type="InterPro" id="IPR016208">
    <property type="entry name" value="Ald_Oxase/xanthine_DH-like"/>
</dbReference>
<sequence length="92" mass="9860">MAPPVPLSLVDQPEPQPLKLHQALGHHNYSNVFTFYLNGVKQSLLNPNPQGTLLDYIRSTGLTGTKLGCSEGGCGACTVVVASWDPVENKEV</sequence>
<dbReference type="InterPro" id="IPR001041">
    <property type="entry name" value="2Fe-2S_ferredoxin-type"/>
</dbReference>
<dbReference type="VEuPathDB" id="FungiDB:TRICI_003218"/>
<keyword evidence="6" id="KW-1185">Reference proteome</keyword>
<dbReference type="InterPro" id="IPR006058">
    <property type="entry name" value="2Fe2S_fd_BS"/>
</dbReference>
<dbReference type="GO" id="GO:0016491">
    <property type="term" value="F:oxidoreductase activity"/>
    <property type="evidence" value="ECO:0007669"/>
    <property type="project" value="InterPro"/>
</dbReference>
<keyword evidence="2" id="KW-0479">Metal-binding</keyword>
<dbReference type="PANTHER" id="PTHR11908:SF132">
    <property type="entry name" value="ALDEHYDE OXIDASE 1-RELATED"/>
    <property type="match status" value="1"/>
</dbReference>
<dbReference type="SUPFAM" id="SSF54292">
    <property type="entry name" value="2Fe-2S ferredoxin-like"/>
    <property type="match status" value="1"/>
</dbReference>
<dbReference type="Gene3D" id="3.10.20.30">
    <property type="match status" value="1"/>
</dbReference>
<evidence type="ECO:0000313" key="5">
    <source>
        <dbReference type="EMBL" id="KAA8913347.1"/>
    </source>
</evidence>
<dbReference type="PANTHER" id="PTHR11908">
    <property type="entry name" value="XANTHINE DEHYDROGENASE"/>
    <property type="match status" value="1"/>
</dbReference>
<dbReference type="OrthoDB" id="8300278at2759"/>
<comment type="caution">
    <text evidence="5">The sequence shown here is derived from an EMBL/GenBank/DDBJ whole genome shotgun (WGS) entry which is preliminary data.</text>
</comment>
<gene>
    <name evidence="5" type="ORF">TRICI_003218</name>
</gene>
<keyword evidence="3" id="KW-0411">Iron-sulfur</keyword>
<dbReference type="CDD" id="cd00207">
    <property type="entry name" value="fer2"/>
    <property type="match status" value="1"/>
</dbReference>
<dbReference type="InterPro" id="IPR036010">
    <property type="entry name" value="2Fe-2S_ferredoxin-like_sf"/>
</dbReference>
<evidence type="ECO:0000256" key="1">
    <source>
        <dbReference type="ARBA" id="ARBA00022505"/>
    </source>
</evidence>